<dbReference type="InterPro" id="IPR001810">
    <property type="entry name" value="F-box_dom"/>
</dbReference>
<dbReference type="Gene3D" id="1.20.1280.50">
    <property type="match status" value="1"/>
</dbReference>
<dbReference type="SMART" id="SM00256">
    <property type="entry name" value="FBOX"/>
    <property type="match status" value="1"/>
</dbReference>
<name>A0AAN9Y807_9HEMI</name>
<gene>
    <name evidence="2" type="ORF">V9T40_008583</name>
</gene>
<dbReference type="InterPro" id="IPR036047">
    <property type="entry name" value="F-box-like_dom_sf"/>
</dbReference>
<evidence type="ECO:0000313" key="2">
    <source>
        <dbReference type="EMBL" id="KAK7601142.1"/>
    </source>
</evidence>
<organism evidence="2 3">
    <name type="scientific">Parthenolecanium corni</name>
    <dbReference type="NCBI Taxonomy" id="536013"/>
    <lineage>
        <taxon>Eukaryota</taxon>
        <taxon>Metazoa</taxon>
        <taxon>Ecdysozoa</taxon>
        <taxon>Arthropoda</taxon>
        <taxon>Hexapoda</taxon>
        <taxon>Insecta</taxon>
        <taxon>Pterygota</taxon>
        <taxon>Neoptera</taxon>
        <taxon>Paraneoptera</taxon>
        <taxon>Hemiptera</taxon>
        <taxon>Sternorrhyncha</taxon>
        <taxon>Coccoidea</taxon>
        <taxon>Coccidae</taxon>
        <taxon>Parthenolecanium</taxon>
    </lineage>
</organism>
<dbReference type="Proteomes" id="UP001367676">
    <property type="component" value="Unassembled WGS sequence"/>
</dbReference>
<evidence type="ECO:0000313" key="3">
    <source>
        <dbReference type="Proteomes" id="UP001367676"/>
    </source>
</evidence>
<dbReference type="Gene3D" id="3.80.10.10">
    <property type="entry name" value="Ribonuclease Inhibitor"/>
    <property type="match status" value="1"/>
</dbReference>
<dbReference type="PROSITE" id="PS50181">
    <property type="entry name" value="FBOX"/>
    <property type="match status" value="1"/>
</dbReference>
<keyword evidence="3" id="KW-1185">Reference proteome</keyword>
<dbReference type="SUPFAM" id="SSF81383">
    <property type="entry name" value="F-box domain"/>
    <property type="match status" value="1"/>
</dbReference>
<dbReference type="Pfam" id="PF12937">
    <property type="entry name" value="F-box-like"/>
    <property type="match status" value="1"/>
</dbReference>
<dbReference type="EMBL" id="JBBCAQ010000010">
    <property type="protein sequence ID" value="KAK7601142.1"/>
    <property type="molecule type" value="Genomic_DNA"/>
</dbReference>
<feature type="domain" description="F-box" evidence="1">
    <location>
        <begin position="11"/>
        <end position="56"/>
    </location>
</feature>
<dbReference type="CDD" id="cd09917">
    <property type="entry name" value="F-box_SF"/>
    <property type="match status" value="1"/>
</dbReference>
<proteinExistence type="predicted"/>
<accession>A0AAN9Y807</accession>
<dbReference type="AlphaFoldDB" id="A0AAN9Y807"/>
<comment type="caution">
    <text evidence="2">The sequence shown here is derived from an EMBL/GenBank/DDBJ whole genome shotgun (WGS) entry which is preliminary data.</text>
</comment>
<dbReference type="InterPro" id="IPR032675">
    <property type="entry name" value="LRR_dom_sf"/>
</dbReference>
<protein>
    <recommendedName>
        <fullName evidence="1">F-box domain-containing protein</fullName>
    </recommendedName>
</protein>
<evidence type="ECO:0000259" key="1">
    <source>
        <dbReference type="PROSITE" id="PS50181"/>
    </source>
</evidence>
<reference evidence="2 3" key="1">
    <citation type="submission" date="2024-03" db="EMBL/GenBank/DDBJ databases">
        <title>Adaptation during the transition from Ophiocordyceps entomopathogen to insect associate is accompanied by gene loss and intensified selection.</title>
        <authorList>
            <person name="Ward C.M."/>
            <person name="Onetto C.A."/>
            <person name="Borneman A.R."/>
        </authorList>
    </citation>
    <scope>NUCLEOTIDE SEQUENCE [LARGE SCALE GENOMIC DNA]</scope>
    <source>
        <strain evidence="2">AWRI1</strain>
        <tissue evidence="2">Single Adult Female</tissue>
    </source>
</reference>
<sequence>MEAEDLIEEIEIIEVDLPSKILFEIFKFLHIRDRRNIRLVCKQWLEVCNDRKFQEKEAFFFNNSFKFPVIVKIIADSGRERVNLKLESYMLNEGSNCLWQTHGSKIISLKLDSCKLGATILGHIIFSCPNMTEFCVNDGYYNMGSFGFPGMFLCTKFKHPQEGTFKREKLEKLTFDADEMPVIYPDLERFYTYFPNVKSLNINLCTEEPLEKKKDLTHFQALLTLISQETSKIDTLFINFHDDETYLFKDLPVMKLKCMADYDLSKLKDVGMRLVQCTLNDDSLNTILRYKFWTSLHITLHRIAQEKFNKFLLKLLKECPSLRILETHWKISKSSQFFSVFPAIVKSHLEILSLEIDDRTMPEDQGDSLEITARTSLKGLTKNDSVRQLTLKCANARGFTSIFVEHFPKVRHLELSHGSLETVFTCLWVMYKTGGFDEYYDEDEYDPVSFSAKIASILSLVTQKAPNLRGLSFNFSDLNNRNLKCETGNCNLDVLVAFFKSCQNLHQLRYASVRLSPDGIEEEFCKKHMMECYKGIPSLRAFHCISISSFFNILEKKVEFTHDFASDLDMMDYWTESR</sequence>